<feature type="compositionally biased region" description="Acidic residues" evidence="1">
    <location>
        <begin position="1"/>
        <end position="12"/>
    </location>
</feature>
<evidence type="ECO:0000259" key="2">
    <source>
        <dbReference type="Pfam" id="PF24458"/>
    </source>
</evidence>
<accession>A0A897N6D4</accession>
<feature type="region of interest" description="Disordered" evidence="1">
    <location>
        <begin position="1"/>
        <end position="92"/>
    </location>
</feature>
<name>A0A897N6D4_9EURY</name>
<reference evidence="3" key="1">
    <citation type="submission" date="2020-11" db="EMBL/GenBank/DDBJ databases">
        <title>Carbohydrate-dependent, anaerobic sulfur respiration: A novel catabolism in halophilic archaea.</title>
        <authorList>
            <person name="Sorokin D.Y."/>
            <person name="Messina E."/>
            <person name="Smedile F."/>
            <person name="La Cono V."/>
            <person name="Hallsworth J.E."/>
            <person name="Yakimov M.M."/>
        </authorList>
    </citation>
    <scope>NUCLEOTIDE SEQUENCE</scope>
    <source>
        <strain evidence="3">HSR12-1</strain>
    </source>
</reference>
<proteinExistence type="predicted"/>
<dbReference type="InterPro" id="IPR055995">
    <property type="entry name" value="DUF7573"/>
</dbReference>
<feature type="compositionally biased region" description="Low complexity" evidence="1">
    <location>
        <begin position="13"/>
        <end position="23"/>
    </location>
</feature>
<feature type="domain" description="DUF7573" evidence="2">
    <location>
        <begin position="80"/>
        <end position="118"/>
    </location>
</feature>
<evidence type="ECO:0000256" key="1">
    <source>
        <dbReference type="SAM" id="MobiDB-lite"/>
    </source>
</evidence>
<dbReference type="Pfam" id="PF24458">
    <property type="entry name" value="DUF7573"/>
    <property type="match status" value="1"/>
</dbReference>
<sequence length="118" mass="12533">MEQDATLEDFLDEGGSSADSSDANADEAADERPGESAADSPGEQPDGRADEQPGEPTDEVPSKEVPGPASEEPPGEIDRATSTMSHRARGGACAICGDVVERRWREADDLVCRDCKNW</sequence>
<organism evidence="3 4">
    <name type="scientific">Halapricum desulfuricans</name>
    <dbReference type="NCBI Taxonomy" id="2841257"/>
    <lineage>
        <taxon>Archaea</taxon>
        <taxon>Methanobacteriati</taxon>
        <taxon>Methanobacteriota</taxon>
        <taxon>Stenosarchaea group</taxon>
        <taxon>Halobacteria</taxon>
        <taxon>Halobacteriales</taxon>
        <taxon>Haloarculaceae</taxon>
        <taxon>Halapricum</taxon>
    </lineage>
</organism>
<dbReference type="GeneID" id="68855852"/>
<evidence type="ECO:0000313" key="4">
    <source>
        <dbReference type="Proteomes" id="UP000663525"/>
    </source>
</evidence>
<dbReference type="EMBL" id="CP064787">
    <property type="protein sequence ID" value="QSG06619.1"/>
    <property type="molecule type" value="Genomic_DNA"/>
</dbReference>
<evidence type="ECO:0000313" key="3">
    <source>
        <dbReference type="EMBL" id="QSG06619.1"/>
    </source>
</evidence>
<dbReference type="AlphaFoldDB" id="A0A897N6D4"/>
<gene>
    <name evidence="3" type="ORF">HSR121_2291</name>
</gene>
<dbReference type="Proteomes" id="UP000663525">
    <property type="component" value="Chromosome"/>
</dbReference>
<protein>
    <recommendedName>
        <fullName evidence="2">DUF7573 domain-containing protein</fullName>
    </recommendedName>
</protein>
<dbReference type="RefSeq" id="WP_229113134.1">
    <property type="nucleotide sequence ID" value="NZ_CP064787.1"/>
</dbReference>